<sequence>MSIKTINIEVLIPESIQNKIDDGDYKIIGTQVRDRKGRIVCNLDSSEFGVR</sequence>
<reference evidence="2" key="1">
    <citation type="submission" date="2016-11" db="EMBL/GenBank/DDBJ databases">
        <authorList>
            <person name="Varghese N."/>
            <person name="Submissions S."/>
        </authorList>
    </citation>
    <scope>NUCLEOTIDE SEQUENCE [LARGE SCALE GENOMIC DNA]</scope>
    <source>
        <strain evidence="2">DSM 16579</strain>
    </source>
</reference>
<organism evidence="1 2">
    <name type="scientific">Marinomonas polaris DSM 16579</name>
    <dbReference type="NCBI Taxonomy" id="1122206"/>
    <lineage>
        <taxon>Bacteria</taxon>
        <taxon>Pseudomonadati</taxon>
        <taxon>Pseudomonadota</taxon>
        <taxon>Gammaproteobacteria</taxon>
        <taxon>Oceanospirillales</taxon>
        <taxon>Oceanospirillaceae</taxon>
        <taxon>Marinomonas</taxon>
    </lineage>
</organism>
<proteinExistence type="predicted"/>
<dbReference type="EMBL" id="FQVF01000009">
    <property type="protein sequence ID" value="SHF57030.1"/>
    <property type="molecule type" value="Genomic_DNA"/>
</dbReference>
<evidence type="ECO:0000313" key="1">
    <source>
        <dbReference type="EMBL" id="SHF57030.1"/>
    </source>
</evidence>
<dbReference type="AlphaFoldDB" id="A0A1M5CQK0"/>
<gene>
    <name evidence="1" type="ORF">SAMN02745753_02216</name>
</gene>
<evidence type="ECO:0000313" key="2">
    <source>
        <dbReference type="Proteomes" id="UP000184517"/>
    </source>
</evidence>
<protein>
    <submittedName>
        <fullName evidence="1">Uncharacterized protein</fullName>
    </submittedName>
</protein>
<accession>A0A1M5CQK0</accession>
<dbReference type="Proteomes" id="UP000184517">
    <property type="component" value="Unassembled WGS sequence"/>
</dbReference>
<name>A0A1M5CQK0_9GAMM</name>
<keyword evidence="2" id="KW-1185">Reference proteome</keyword>